<evidence type="ECO:0000256" key="3">
    <source>
        <dbReference type="ARBA" id="ARBA00022475"/>
    </source>
</evidence>
<proteinExistence type="predicted"/>
<evidence type="ECO:0000256" key="4">
    <source>
        <dbReference type="ARBA" id="ARBA00022692"/>
    </source>
</evidence>
<dbReference type="Proteomes" id="UP000028030">
    <property type="component" value="Unassembled WGS sequence"/>
</dbReference>
<name>A0A081Q967_STRMT</name>
<feature type="transmembrane region" description="Helical" evidence="7">
    <location>
        <begin position="214"/>
        <end position="234"/>
    </location>
</feature>
<dbReference type="Gene3D" id="1.20.1250.20">
    <property type="entry name" value="MFS general substrate transporter like domains"/>
    <property type="match status" value="1"/>
</dbReference>
<dbReference type="EMBL" id="JPFW01000009">
    <property type="protein sequence ID" value="KEQ39490.1"/>
    <property type="molecule type" value="Genomic_DNA"/>
</dbReference>
<organism evidence="8 9">
    <name type="scientific">Streptococcus mitis</name>
    <dbReference type="NCBI Taxonomy" id="28037"/>
    <lineage>
        <taxon>Bacteria</taxon>
        <taxon>Bacillati</taxon>
        <taxon>Bacillota</taxon>
        <taxon>Bacilli</taxon>
        <taxon>Lactobacillales</taxon>
        <taxon>Streptococcaceae</taxon>
        <taxon>Streptococcus</taxon>
        <taxon>Streptococcus mitis group</taxon>
    </lineage>
</organism>
<feature type="transmembrane region" description="Helical" evidence="7">
    <location>
        <begin position="101"/>
        <end position="125"/>
    </location>
</feature>
<feature type="transmembrane region" description="Helical" evidence="7">
    <location>
        <begin position="12"/>
        <end position="34"/>
    </location>
</feature>
<comment type="subcellular location">
    <subcellularLocation>
        <location evidence="1">Cell membrane</location>
        <topology evidence="1">Multi-pass membrane protein</topology>
    </subcellularLocation>
</comment>
<dbReference type="PANTHER" id="PTHR43266:SF2">
    <property type="entry name" value="MAJOR FACILITATOR SUPERFAMILY (MFS) PROFILE DOMAIN-CONTAINING PROTEIN"/>
    <property type="match status" value="1"/>
</dbReference>
<keyword evidence="2" id="KW-0813">Transport</keyword>
<accession>A0A081Q967</accession>
<reference evidence="8 9" key="1">
    <citation type="submission" date="2014-05" db="EMBL/GenBank/DDBJ databases">
        <authorList>
            <person name="Daugherty S.C."/>
            <person name="Tallon L.J."/>
            <person name="Sadzewicz L."/>
            <person name="Kilian M."/>
            <person name="Tettelin H."/>
        </authorList>
    </citation>
    <scope>NUCLEOTIDE SEQUENCE [LARGE SCALE GENOMIC DNA]</scope>
    <source>
        <strain evidence="8 9">SK642</strain>
    </source>
</reference>
<dbReference type="InterPro" id="IPR036259">
    <property type="entry name" value="MFS_trans_sf"/>
</dbReference>
<keyword evidence="3" id="KW-1003">Cell membrane</keyword>
<keyword evidence="4 7" id="KW-0812">Transmembrane</keyword>
<dbReference type="PATRIC" id="fig|28037.97.peg.1557"/>
<feature type="transmembrane region" description="Helical" evidence="7">
    <location>
        <begin position="356"/>
        <end position="378"/>
    </location>
</feature>
<feature type="transmembrane region" description="Helical" evidence="7">
    <location>
        <begin position="146"/>
        <end position="166"/>
    </location>
</feature>
<dbReference type="GO" id="GO:0005886">
    <property type="term" value="C:plasma membrane"/>
    <property type="evidence" value="ECO:0007669"/>
    <property type="project" value="UniProtKB-SubCell"/>
</dbReference>
<evidence type="ECO:0000256" key="6">
    <source>
        <dbReference type="ARBA" id="ARBA00023136"/>
    </source>
</evidence>
<evidence type="ECO:0000313" key="9">
    <source>
        <dbReference type="Proteomes" id="UP000028030"/>
    </source>
</evidence>
<evidence type="ECO:0000256" key="2">
    <source>
        <dbReference type="ARBA" id="ARBA00022448"/>
    </source>
</evidence>
<protein>
    <submittedName>
        <fullName evidence="8">Major Facilitator Superfamily protein</fullName>
    </submittedName>
</protein>
<dbReference type="PANTHER" id="PTHR43266">
    <property type="entry name" value="MACROLIDE-EFFLUX PROTEIN"/>
    <property type="match status" value="1"/>
</dbReference>
<feature type="transmembrane region" description="Helical" evidence="7">
    <location>
        <begin position="73"/>
        <end position="95"/>
    </location>
</feature>
<dbReference type="OrthoDB" id="2989542at2"/>
<evidence type="ECO:0000256" key="7">
    <source>
        <dbReference type="SAM" id="Phobius"/>
    </source>
</evidence>
<feature type="transmembrane region" description="Helical" evidence="7">
    <location>
        <begin position="267"/>
        <end position="289"/>
    </location>
</feature>
<comment type="caution">
    <text evidence="8">The sequence shown here is derived from an EMBL/GenBank/DDBJ whole genome shotgun (WGS) entry which is preliminary data.</text>
</comment>
<dbReference type="AlphaFoldDB" id="A0A081Q967"/>
<feature type="transmembrane region" description="Helical" evidence="7">
    <location>
        <begin position="172"/>
        <end position="193"/>
    </location>
</feature>
<keyword evidence="5 7" id="KW-1133">Transmembrane helix</keyword>
<dbReference type="SUPFAM" id="SSF103473">
    <property type="entry name" value="MFS general substrate transporter"/>
    <property type="match status" value="1"/>
</dbReference>
<feature type="transmembrane region" description="Helical" evidence="7">
    <location>
        <begin position="309"/>
        <end position="335"/>
    </location>
</feature>
<dbReference type="InterPro" id="IPR011701">
    <property type="entry name" value="MFS"/>
</dbReference>
<dbReference type="Pfam" id="PF07690">
    <property type="entry name" value="MFS_1"/>
    <property type="match status" value="1"/>
</dbReference>
<gene>
    <name evidence="8" type="ORF">SK642_1622</name>
</gene>
<dbReference type="GO" id="GO:0022857">
    <property type="term" value="F:transmembrane transporter activity"/>
    <property type="evidence" value="ECO:0007669"/>
    <property type="project" value="InterPro"/>
</dbReference>
<evidence type="ECO:0000313" key="8">
    <source>
        <dbReference type="EMBL" id="KEQ39490.1"/>
    </source>
</evidence>
<feature type="transmembrane region" description="Helical" evidence="7">
    <location>
        <begin position="240"/>
        <end position="260"/>
    </location>
</feature>
<evidence type="ECO:0000256" key="1">
    <source>
        <dbReference type="ARBA" id="ARBA00004651"/>
    </source>
</evidence>
<evidence type="ECO:0000256" key="5">
    <source>
        <dbReference type="ARBA" id="ARBA00022989"/>
    </source>
</evidence>
<feature type="transmembrane region" description="Helical" evidence="7">
    <location>
        <begin position="384"/>
        <end position="403"/>
    </location>
</feature>
<dbReference type="RefSeq" id="WP_033684330.1">
    <property type="nucleotide sequence ID" value="NZ_JPFW01000009.1"/>
</dbReference>
<sequence length="406" mass="44685">MNTFLTNKNYRMLLINQWVSSFGDTLFYISFISYVSGYQFASLAVLCITVSETLPQISQLFTGVIADFQKNRVAKYIAILASKFLLYTLLTLFVTDKNFSMGMVFLICGINLLSDTMSYFAGAMISPLYVRIIGDDMTDAMGFRQATAGVVNILSNLTGGVLIGVISLQMFVGLNALTFLFALLGVVFIRTSLRDIEGQMEVSKRLTAKSFGEHFLYSMKILASFPAIIKLIFIAAMNQVILSIITPLTTLMLIHHPFIFFDTGKSIAALSVVIFSGTIVGSFLSGGILKNIPIKMIVYFEEIMHLCILFSWLTNHFLLLLVVVFLCAVAVGMMGPRIFNLVFSMVPEEVMGTIQSVLGVFNVVVPGILSMLIVALASATNLKITVLPLFIFVLTALAIVKAMKIE</sequence>
<keyword evidence="6 7" id="KW-0472">Membrane</keyword>